<accession>A0ACB8RDC6</accession>
<dbReference type="Proteomes" id="UP000814033">
    <property type="component" value="Unassembled WGS sequence"/>
</dbReference>
<gene>
    <name evidence="1" type="ORF">FA95DRAFT_638111</name>
</gene>
<proteinExistence type="predicted"/>
<comment type="caution">
    <text evidence="1">The sequence shown here is derived from an EMBL/GenBank/DDBJ whole genome shotgun (WGS) entry which is preliminary data.</text>
</comment>
<protein>
    <submittedName>
        <fullName evidence="1">Uncharacterized protein</fullName>
    </submittedName>
</protein>
<evidence type="ECO:0000313" key="1">
    <source>
        <dbReference type="EMBL" id="KAI0041882.1"/>
    </source>
</evidence>
<sequence length="129" mass="13072">MTSERELKPLPDPVARPQSAHEACALSGALAAGGPGQPALSINAPVDPSPTVRTNSPAPPASLEGSSGEESDSTEYSVPAATGFKTTNTSASASASASSSVSFKSWNTVSSRKSKINMSQLPPGTVFLR</sequence>
<dbReference type="EMBL" id="MU276096">
    <property type="protein sequence ID" value="KAI0041882.1"/>
    <property type="molecule type" value="Genomic_DNA"/>
</dbReference>
<reference evidence="1" key="2">
    <citation type="journal article" date="2022" name="New Phytol.">
        <title>Evolutionary transition to the ectomycorrhizal habit in the genomes of a hyperdiverse lineage of mushroom-forming fungi.</title>
        <authorList>
            <person name="Looney B."/>
            <person name="Miyauchi S."/>
            <person name="Morin E."/>
            <person name="Drula E."/>
            <person name="Courty P.E."/>
            <person name="Kohler A."/>
            <person name="Kuo A."/>
            <person name="LaButti K."/>
            <person name="Pangilinan J."/>
            <person name="Lipzen A."/>
            <person name="Riley R."/>
            <person name="Andreopoulos W."/>
            <person name="He G."/>
            <person name="Johnson J."/>
            <person name="Nolan M."/>
            <person name="Tritt A."/>
            <person name="Barry K.W."/>
            <person name="Grigoriev I.V."/>
            <person name="Nagy L.G."/>
            <person name="Hibbett D."/>
            <person name="Henrissat B."/>
            <person name="Matheny P.B."/>
            <person name="Labbe J."/>
            <person name="Martin F.M."/>
        </authorList>
    </citation>
    <scope>NUCLEOTIDE SEQUENCE</scope>
    <source>
        <strain evidence="1">FP105234-sp</strain>
    </source>
</reference>
<keyword evidence="2" id="KW-1185">Reference proteome</keyword>
<evidence type="ECO:0000313" key="2">
    <source>
        <dbReference type="Proteomes" id="UP000814033"/>
    </source>
</evidence>
<reference evidence="1" key="1">
    <citation type="submission" date="2021-02" db="EMBL/GenBank/DDBJ databases">
        <authorList>
            <consortium name="DOE Joint Genome Institute"/>
            <person name="Ahrendt S."/>
            <person name="Looney B.P."/>
            <person name="Miyauchi S."/>
            <person name="Morin E."/>
            <person name="Drula E."/>
            <person name="Courty P.E."/>
            <person name="Chicoki N."/>
            <person name="Fauchery L."/>
            <person name="Kohler A."/>
            <person name="Kuo A."/>
            <person name="Labutti K."/>
            <person name="Pangilinan J."/>
            <person name="Lipzen A."/>
            <person name="Riley R."/>
            <person name="Andreopoulos W."/>
            <person name="He G."/>
            <person name="Johnson J."/>
            <person name="Barry K.W."/>
            <person name="Grigoriev I.V."/>
            <person name="Nagy L."/>
            <person name="Hibbett D."/>
            <person name="Henrissat B."/>
            <person name="Matheny P.B."/>
            <person name="Labbe J."/>
            <person name="Martin F."/>
        </authorList>
    </citation>
    <scope>NUCLEOTIDE SEQUENCE</scope>
    <source>
        <strain evidence="1">FP105234-sp</strain>
    </source>
</reference>
<organism evidence="1 2">
    <name type="scientific">Auriscalpium vulgare</name>
    <dbReference type="NCBI Taxonomy" id="40419"/>
    <lineage>
        <taxon>Eukaryota</taxon>
        <taxon>Fungi</taxon>
        <taxon>Dikarya</taxon>
        <taxon>Basidiomycota</taxon>
        <taxon>Agaricomycotina</taxon>
        <taxon>Agaricomycetes</taxon>
        <taxon>Russulales</taxon>
        <taxon>Auriscalpiaceae</taxon>
        <taxon>Auriscalpium</taxon>
    </lineage>
</organism>
<name>A0ACB8RDC6_9AGAM</name>